<evidence type="ECO:0000313" key="2">
    <source>
        <dbReference type="EMBL" id="GAA1513289.1"/>
    </source>
</evidence>
<dbReference type="Proteomes" id="UP001500177">
    <property type="component" value="Unassembled WGS sequence"/>
</dbReference>
<dbReference type="RefSeq" id="WP_217278158.1">
    <property type="nucleotide sequence ID" value="NZ_BAAALX010000009.1"/>
</dbReference>
<sequence length="106" mass="10579">MTAEAAPGEGESGQAESGQAEPGQGESGQAESGRGFDGFFPQTLGLAGRTFVIRRATAADVPAIVALLRDDVLGAAREADVEVVDRAGAVAAGTAPAIPDAVVTRE</sequence>
<evidence type="ECO:0008006" key="4">
    <source>
        <dbReference type="Google" id="ProtNLM"/>
    </source>
</evidence>
<comment type="caution">
    <text evidence="2">The sequence shown here is derived from an EMBL/GenBank/DDBJ whole genome shotgun (WGS) entry which is preliminary data.</text>
</comment>
<name>A0ABP4L0C1_9MICO</name>
<evidence type="ECO:0000256" key="1">
    <source>
        <dbReference type="SAM" id="MobiDB-lite"/>
    </source>
</evidence>
<accession>A0ABP4L0C1</accession>
<keyword evidence="3" id="KW-1185">Reference proteome</keyword>
<feature type="compositionally biased region" description="Low complexity" evidence="1">
    <location>
        <begin position="1"/>
        <end position="21"/>
    </location>
</feature>
<reference evidence="3" key="1">
    <citation type="journal article" date="2019" name="Int. J. Syst. Evol. Microbiol.">
        <title>The Global Catalogue of Microorganisms (GCM) 10K type strain sequencing project: providing services to taxonomists for standard genome sequencing and annotation.</title>
        <authorList>
            <consortium name="The Broad Institute Genomics Platform"/>
            <consortium name="The Broad Institute Genome Sequencing Center for Infectious Disease"/>
            <person name="Wu L."/>
            <person name="Ma J."/>
        </authorList>
    </citation>
    <scope>NUCLEOTIDE SEQUENCE [LARGE SCALE GENOMIC DNA]</scope>
    <source>
        <strain evidence="3">JCM 13318</strain>
    </source>
</reference>
<evidence type="ECO:0000313" key="3">
    <source>
        <dbReference type="Proteomes" id="UP001500177"/>
    </source>
</evidence>
<proteinExistence type="predicted"/>
<gene>
    <name evidence="2" type="ORF">GCM10009690_15290</name>
</gene>
<dbReference type="EMBL" id="BAAALX010000009">
    <property type="protein sequence ID" value="GAA1513289.1"/>
    <property type="molecule type" value="Genomic_DNA"/>
</dbReference>
<organism evidence="2 3">
    <name type="scientific">Brevibacterium permense</name>
    <dbReference type="NCBI Taxonomy" id="234834"/>
    <lineage>
        <taxon>Bacteria</taxon>
        <taxon>Bacillati</taxon>
        <taxon>Actinomycetota</taxon>
        <taxon>Actinomycetes</taxon>
        <taxon>Micrococcales</taxon>
        <taxon>Brevibacteriaceae</taxon>
        <taxon>Brevibacterium</taxon>
    </lineage>
</organism>
<feature type="region of interest" description="Disordered" evidence="1">
    <location>
        <begin position="1"/>
        <end position="39"/>
    </location>
</feature>
<protein>
    <recommendedName>
        <fullName evidence="4">GNAT family N-acetyltransferase</fullName>
    </recommendedName>
</protein>